<evidence type="ECO:0000256" key="3">
    <source>
        <dbReference type="ARBA" id="ARBA00022737"/>
    </source>
</evidence>
<dbReference type="InterPro" id="IPR037523">
    <property type="entry name" value="VOC_core"/>
</dbReference>
<dbReference type="PIRSF" id="PIRSF009283">
    <property type="entry name" value="HPP_dOase"/>
    <property type="match status" value="1"/>
</dbReference>
<dbReference type="Gene3D" id="3.10.180.10">
    <property type="entry name" value="2,3-Dihydroxybiphenyl 1,2-Dioxygenase, domain 1"/>
    <property type="match status" value="2"/>
</dbReference>
<dbReference type="PANTHER" id="PTHR11959:SF1">
    <property type="entry name" value="4-HYDROXYPHENYLPYRUVATE DIOXYGENASE"/>
    <property type="match status" value="1"/>
</dbReference>
<comment type="cofactor">
    <cofactor evidence="5">
        <name>Fe cation</name>
        <dbReference type="ChEBI" id="CHEBI:24875"/>
    </cofactor>
    <text evidence="5">Binds 1 Fe cation per subunit.</text>
</comment>
<keyword evidence="8" id="KW-0560">Oxidoreductase</keyword>
<dbReference type="GO" id="GO:0046872">
    <property type="term" value="F:metal ion binding"/>
    <property type="evidence" value="ECO:0007669"/>
    <property type="project" value="UniProtKB-KW"/>
</dbReference>
<organism evidence="8">
    <name type="scientific">Kitasatospora sp. CMC57</name>
    <dbReference type="NCBI Taxonomy" id="3231513"/>
    <lineage>
        <taxon>Bacteria</taxon>
        <taxon>Bacillati</taxon>
        <taxon>Actinomycetota</taxon>
        <taxon>Actinomycetes</taxon>
        <taxon>Kitasatosporales</taxon>
        <taxon>Streptomycetaceae</taxon>
        <taxon>Kitasatospora</taxon>
    </lineage>
</organism>
<evidence type="ECO:0000256" key="4">
    <source>
        <dbReference type="ARBA" id="ARBA00023004"/>
    </source>
</evidence>
<dbReference type="AlphaFoldDB" id="A0AB33JM00"/>
<name>A0AB33JM00_9ACTN</name>
<evidence type="ECO:0000259" key="7">
    <source>
        <dbReference type="PROSITE" id="PS51819"/>
    </source>
</evidence>
<evidence type="ECO:0000256" key="5">
    <source>
        <dbReference type="PIRSR" id="PIRSR009283-1"/>
    </source>
</evidence>
<protein>
    <submittedName>
        <fullName evidence="8">4-hydroxyphenylpyruvate dioxygenase</fullName>
    </submittedName>
</protein>
<dbReference type="PROSITE" id="PS51819">
    <property type="entry name" value="VOC"/>
    <property type="match status" value="2"/>
</dbReference>
<gene>
    <name evidence="8" type="primary">hppD_1</name>
    <name evidence="8" type="ORF">KCMC57_02700</name>
</gene>
<dbReference type="NCBIfam" id="TIGR01263">
    <property type="entry name" value="4HPPD"/>
    <property type="match status" value="1"/>
</dbReference>
<feature type="domain" description="VOC" evidence="7">
    <location>
        <begin position="132"/>
        <end position="283"/>
    </location>
</feature>
<feature type="domain" description="VOC" evidence="7">
    <location>
        <begin position="5"/>
        <end position="133"/>
    </location>
</feature>
<dbReference type="SUPFAM" id="SSF54593">
    <property type="entry name" value="Glyoxalase/Bleomycin resistance protein/Dihydroxybiphenyl dioxygenase"/>
    <property type="match status" value="1"/>
</dbReference>
<comment type="similarity">
    <text evidence="1">Belongs to the 4HPPD family.</text>
</comment>
<dbReference type="InterPro" id="IPR005956">
    <property type="entry name" value="4OHPhenylPyrv_dOase"/>
</dbReference>
<reference evidence="8" key="1">
    <citation type="submission" date="2024-07" db="EMBL/GenBank/DDBJ databases">
        <title>Complete genome sequences of cellulolytic bacteria, Kitasatospora sp. CMC57 and Streptomyces sp. CMC78, isolated from Japanese agricultural soil.</title>
        <authorList>
            <person name="Hashimoto T."/>
            <person name="Ito M."/>
            <person name="Iwamoto M."/>
            <person name="Fukahori D."/>
            <person name="Shoda T."/>
            <person name="Sakoda M."/>
            <person name="Morohoshi T."/>
            <person name="Mitsuboshi M."/>
            <person name="Nishizawa T."/>
        </authorList>
    </citation>
    <scope>NUCLEOTIDE SEQUENCE</scope>
    <source>
        <strain evidence="8">CMC57</strain>
    </source>
</reference>
<feature type="binding site" evidence="5">
    <location>
        <position position="215"/>
    </location>
    <ligand>
        <name>Fe cation</name>
        <dbReference type="ChEBI" id="CHEBI:24875"/>
    </ligand>
</feature>
<dbReference type="EMBL" id="AP035881">
    <property type="protein sequence ID" value="BFP43902.1"/>
    <property type="molecule type" value="Genomic_DNA"/>
</dbReference>
<dbReference type="CDD" id="cd08342">
    <property type="entry name" value="HPPD_N_like"/>
    <property type="match status" value="1"/>
</dbReference>
<keyword evidence="8" id="KW-0223">Dioxygenase</keyword>
<dbReference type="InterPro" id="IPR041736">
    <property type="entry name" value="4OHPhenylPyrv_dOase_N"/>
</dbReference>
<evidence type="ECO:0000256" key="1">
    <source>
        <dbReference type="ARBA" id="ARBA00005877"/>
    </source>
</evidence>
<dbReference type="InterPro" id="IPR004360">
    <property type="entry name" value="Glyas_Fos-R_dOase_dom"/>
</dbReference>
<dbReference type="CDD" id="cd07250">
    <property type="entry name" value="HPPD_C_like"/>
    <property type="match status" value="1"/>
</dbReference>
<evidence type="ECO:0000313" key="8">
    <source>
        <dbReference type="EMBL" id="BFP43902.1"/>
    </source>
</evidence>
<feature type="binding site" evidence="5">
    <location>
        <position position="135"/>
    </location>
    <ligand>
        <name>Fe cation</name>
        <dbReference type="ChEBI" id="CHEBI:24875"/>
    </ligand>
</feature>
<feature type="region of interest" description="Disordered" evidence="6">
    <location>
        <begin position="324"/>
        <end position="343"/>
    </location>
</feature>
<accession>A0AB33JM00</accession>
<dbReference type="GO" id="GO:0003868">
    <property type="term" value="F:4-hydroxyphenylpyruvate dioxygenase activity"/>
    <property type="evidence" value="ECO:0007669"/>
    <property type="project" value="InterPro"/>
</dbReference>
<keyword evidence="4 5" id="KW-0408">Iron</keyword>
<keyword evidence="3" id="KW-0677">Repeat</keyword>
<proteinExistence type="inferred from homology"/>
<dbReference type="InterPro" id="IPR029068">
    <property type="entry name" value="Glyas_Bleomycin-R_OHBP_Dase"/>
</dbReference>
<dbReference type="PANTHER" id="PTHR11959">
    <property type="entry name" value="4-HYDROXYPHENYLPYRUVATE DIOXYGENASE"/>
    <property type="match status" value="1"/>
</dbReference>
<feature type="binding site" evidence="5">
    <location>
        <position position="294"/>
    </location>
    <ligand>
        <name>Fe cation</name>
        <dbReference type="ChEBI" id="CHEBI:24875"/>
    </ligand>
</feature>
<sequence length="343" mass="36640">MTVQSIAHVEFHCADADRFAAHLVEAYAFTPEPPAATEPGVRRIWVSQGAIRLLLCSADQPVHPVAEFVARHGDGVAVFALGCTDPAAALDQALRNGARPLAPGLVAGFGDVALRFVADPEQPAATTDLLQFLDHAALCVPAGELAGAVKFCEQALGFHRIFDEYIEVGAQAMDSSVVQSPSGLVTFTLIEPDTARPPGQIDTFLDRHRGPGVQHLAFHTGDIATAVRELVSRGVEFLTTPQTYYDSLPDRIGATGVPVETLRELNVLVDQDHGGQLYQIFTRSAHDRRTFFLELIERQGAGTFGSANIRALYEAVERQHAATTVTATPAAAETVTSTPAPAT</sequence>
<keyword evidence="2 5" id="KW-0479">Metal-binding</keyword>
<evidence type="ECO:0000256" key="2">
    <source>
        <dbReference type="ARBA" id="ARBA00022723"/>
    </source>
</evidence>
<dbReference type="RefSeq" id="WP_407986490.1">
    <property type="nucleotide sequence ID" value="NZ_AP035881.2"/>
</dbReference>
<dbReference type="InterPro" id="IPR041735">
    <property type="entry name" value="4OHPhenylPyrv_dOase_C"/>
</dbReference>
<dbReference type="GO" id="GO:0006572">
    <property type="term" value="P:L-tyrosine catabolic process"/>
    <property type="evidence" value="ECO:0007669"/>
    <property type="project" value="TreeGrafter"/>
</dbReference>
<dbReference type="Pfam" id="PF00903">
    <property type="entry name" value="Glyoxalase"/>
    <property type="match status" value="1"/>
</dbReference>
<evidence type="ECO:0000256" key="6">
    <source>
        <dbReference type="SAM" id="MobiDB-lite"/>
    </source>
</evidence>